<sequence>MASSSWTSLCTLCQEDDVSSQAVTWCTECEVMLCIDCDKHHNKSRSSQHHNTMSTEDYHELPVFIQGVSSRCKDHNKKFELYCSFHACPCCVQCVSNHQKCQDMKPLDDILTHVKSSASVQLLENDLKDLEENFHEVLNYLKSRLDKSNIKKTEAIEEIRIMRESIDDYINRLEQQILDELESKHSKMNSIINTLVNQIEHRSAEVHKLQVDFSKMTHFATELQMYVGLREIEKTTSEAAKYISDLEVGGHLNEKKIEIKISPSLQSIIEEVKSFGDIYITTNNNSSFSVHVNTERRDQAQFLVNTDPGMDQIEPSLLTKWRIPKKMKPCYVIACRILPDGKILILDNRQRRLLLFSKSGFFIRIVVTFKVKPYDLCFVRNNTVAISFRMTNLIELVDIAKNETTKRLILSHACHGVTSDGQILVISSVNEKKCSLVNLQDMSPTVLLGVWGTCIALFNEKIYCADSNENKVSCYRRSGEPLWTFMHTDIRNIYGLALDINGYVYIASHRNDVIVVVSPDGKTSKIIQSNADGIINPTGTDINTDKGMMIVSCQISNDDAYILVFKT</sequence>
<organism evidence="4 5">
    <name type="scientific">Mytilus coruscus</name>
    <name type="common">Sea mussel</name>
    <dbReference type="NCBI Taxonomy" id="42192"/>
    <lineage>
        <taxon>Eukaryota</taxon>
        <taxon>Metazoa</taxon>
        <taxon>Spiralia</taxon>
        <taxon>Lophotrochozoa</taxon>
        <taxon>Mollusca</taxon>
        <taxon>Bivalvia</taxon>
        <taxon>Autobranchia</taxon>
        <taxon>Pteriomorphia</taxon>
        <taxon>Mytilida</taxon>
        <taxon>Mytiloidea</taxon>
        <taxon>Mytilidae</taxon>
        <taxon>Mytilinae</taxon>
        <taxon>Mytilus</taxon>
    </lineage>
</organism>
<dbReference type="Pfam" id="PF22586">
    <property type="entry name" value="ANCHR-like_BBOX"/>
    <property type="match status" value="1"/>
</dbReference>
<dbReference type="SUPFAM" id="SSF101898">
    <property type="entry name" value="NHL repeat"/>
    <property type="match status" value="1"/>
</dbReference>
<evidence type="ECO:0000256" key="1">
    <source>
        <dbReference type="PROSITE-ProRule" id="PRU00024"/>
    </source>
</evidence>
<proteinExistence type="predicted"/>
<dbReference type="PANTHER" id="PTHR25462:SF306">
    <property type="entry name" value="TRIPARTITE MOTIF CONTAINING 9"/>
    <property type="match status" value="1"/>
</dbReference>
<dbReference type="CDD" id="cd19757">
    <property type="entry name" value="Bbox1"/>
    <property type="match status" value="1"/>
</dbReference>
<dbReference type="OrthoDB" id="6064561at2759"/>
<dbReference type="InterPro" id="IPR047153">
    <property type="entry name" value="TRIM45/56/19-like"/>
</dbReference>
<dbReference type="PROSITE" id="PS50119">
    <property type="entry name" value="ZF_BBOX"/>
    <property type="match status" value="1"/>
</dbReference>
<dbReference type="Gene3D" id="2.120.10.30">
    <property type="entry name" value="TolB, C-terminal domain"/>
    <property type="match status" value="1"/>
</dbReference>
<evidence type="ECO:0000313" key="4">
    <source>
        <dbReference type="EMBL" id="CAC5370714.1"/>
    </source>
</evidence>
<dbReference type="PANTHER" id="PTHR25462">
    <property type="entry name" value="BONUS, ISOFORM C-RELATED"/>
    <property type="match status" value="1"/>
</dbReference>
<reference evidence="4 5" key="1">
    <citation type="submission" date="2020-06" db="EMBL/GenBank/DDBJ databases">
        <authorList>
            <person name="Li R."/>
            <person name="Bekaert M."/>
        </authorList>
    </citation>
    <scope>NUCLEOTIDE SEQUENCE [LARGE SCALE GENOMIC DNA]</scope>
    <source>
        <strain evidence="5">wild</strain>
    </source>
</reference>
<dbReference type="AlphaFoldDB" id="A0A6J8AMJ0"/>
<accession>A0A6J8AMJ0</accession>
<dbReference type="InterPro" id="IPR000315">
    <property type="entry name" value="Znf_B-box"/>
</dbReference>
<keyword evidence="1" id="KW-0479">Metal-binding</keyword>
<evidence type="ECO:0000259" key="3">
    <source>
        <dbReference type="PROSITE" id="PS50119"/>
    </source>
</evidence>
<keyword evidence="1" id="KW-0863">Zinc-finger</keyword>
<keyword evidence="1" id="KW-0862">Zinc</keyword>
<feature type="domain" description="B box-type" evidence="3">
    <location>
        <begin position="12"/>
        <end position="55"/>
    </location>
</feature>
<evidence type="ECO:0000256" key="2">
    <source>
        <dbReference type="SAM" id="Coils"/>
    </source>
</evidence>
<feature type="coiled-coil region" evidence="2">
    <location>
        <begin position="113"/>
        <end position="140"/>
    </location>
</feature>
<gene>
    <name evidence="4" type="ORF">MCOR_9453</name>
</gene>
<evidence type="ECO:0000313" key="5">
    <source>
        <dbReference type="Proteomes" id="UP000507470"/>
    </source>
</evidence>
<dbReference type="Proteomes" id="UP000507470">
    <property type="component" value="Unassembled WGS sequence"/>
</dbReference>
<keyword evidence="2" id="KW-0175">Coiled coil</keyword>
<dbReference type="Gene3D" id="3.30.160.60">
    <property type="entry name" value="Classic Zinc Finger"/>
    <property type="match status" value="1"/>
</dbReference>
<protein>
    <recommendedName>
        <fullName evidence="3">B box-type domain-containing protein</fullName>
    </recommendedName>
</protein>
<name>A0A6J8AMJ0_MYTCO</name>
<dbReference type="EMBL" id="CACVKT020001732">
    <property type="protein sequence ID" value="CAC5370714.1"/>
    <property type="molecule type" value="Genomic_DNA"/>
</dbReference>
<dbReference type="GO" id="GO:0008270">
    <property type="term" value="F:zinc ion binding"/>
    <property type="evidence" value="ECO:0007669"/>
    <property type="project" value="UniProtKB-KW"/>
</dbReference>
<dbReference type="GO" id="GO:0061630">
    <property type="term" value="F:ubiquitin protein ligase activity"/>
    <property type="evidence" value="ECO:0007669"/>
    <property type="project" value="TreeGrafter"/>
</dbReference>
<keyword evidence="5" id="KW-1185">Reference proteome</keyword>
<dbReference type="InterPro" id="IPR011042">
    <property type="entry name" value="6-blade_b-propeller_TolB-like"/>
</dbReference>